<dbReference type="KEGG" id="bde:BDP_1460"/>
<keyword evidence="2" id="KW-1185">Reference proteome</keyword>
<organism evidence="1 2">
    <name type="scientific">Bifidobacterium dentium (strain ATCC 27534 / DSM 20436 / JCM 1195 / Bd1)</name>
    <dbReference type="NCBI Taxonomy" id="401473"/>
    <lineage>
        <taxon>Bacteria</taxon>
        <taxon>Bacillati</taxon>
        <taxon>Actinomycetota</taxon>
        <taxon>Actinomycetes</taxon>
        <taxon>Bifidobacteriales</taxon>
        <taxon>Bifidobacteriaceae</taxon>
        <taxon>Bifidobacterium</taxon>
    </lineage>
</organism>
<protein>
    <submittedName>
        <fullName evidence="1">Phage terminase</fullName>
    </submittedName>
</protein>
<name>D2QB74_BIFDB</name>
<accession>D2QB74</accession>
<evidence type="ECO:0000313" key="1">
    <source>
        <dbReference type="EMBL" id="ADB10060.1"/>
    </source>
</evidence>
<proteinExistence type="predicted"/>
<dbReference type="STRING" id="401473.BDP_1460"/>
<dbReference type="InterPro" id="IPR027417">
    <property type="entry name" value="P-loop_NTPase"/>
</dbReference>
<evidence type="ECO:0000313" key="2">
    <source>
        <dbReference type="Proteomes" id="UP000008693"/>
    </source>
</evidence>
<reference evidence="1 2" key="1">
    <citation type="journal article" date="2009" name="PLoS Genet.">
        <title>The Bifidobacterium dentium Bd1 genome sequence reflects its genetic adaptation to the human oral cavity.</title>
        <authorList>
            <person name="Ventura M."/>
            <person name="Turroni F."/>
            <person name="Zomer A."/>
            <person name="Foroni E."/>
            <person name="Giubellini V."/>
            <person name="Bottacini F."/>
            <person name="Canchaya C."/>
            <person name="Claesson M.J."/>
            <person name="He F."/>
            <person name="Mantzourani M."/>
            <person name="Mulas L."/>
            <person name="Ferrarini A."/>
            <person name="Gao B."/>
            <person name="Delledonne M."/>
            <person name="Henrissat B."/>
            <person name="Coutinho P."/>
            <person name="Oggioni M."/>
            <person name="Gupta R.S."/>
            <person name="Zhang Z."/>
            <person name="Beighton D."/>
            <person name="Fitzgerald G.F."/>
            <person name="O'Toole P.W."/>
            <person name="van Sinderen D."/>
        </authorList>
    </citation>
    <scope>NUCLEOTIDE SEQUENCE [LARGE SCALE GENOMIC DNA]</scope>
    <source>
        <strain evidence="2">ATCC 27534 / DSM 20436 / JCM 1195 / Bd1</strain>
    </source>
</reference>
<dbReference type="HOGENOM" id="CLU_030716_1_0_11"/>
<dbReference type="Gene3D" id="3.40.50.300">
    <property type="entry name" value="P-loop containing nucleotide triphosphate hydrolases"/>
    <property type="match status" value="1"/>
</dbReference>
<dbReference type="AlphaFoldDB" id="D2QB74"/>
<dbReference type="Proteomes" id="UP000008693">
    <property type="component" value="Chromosome"/>
</dbReference>
<gene>
    <name evidence="1" type="ordered locus">BDP_1460</name>
</gene>
<dbReference type="EMBL" id="CP001750">
    <property type="protein sequence ID" value="ADB10060.1"/>
    <property type="molecule type" value="Genomic_DNA"/>
</dbReference>
<sequence length="463" mass="50940">MALAAAYGMECDPWQRIVLKDWLATDTQGHLLATDAVVVLPRQNGKNGLVEEAELYKAAVQGRRILHTAHEVKTARRHFLRMQEYFDNADYPELKALVRYIRQTNGQEAIVLKNGGSIEFIARSKSSGRGFTCDDLTLDEAQELTDEQLEALRPVISAAPSGDPQTLFMGTPTPPTSPGTVLVRMYKAAHSDAPPARLAWLEWAVDAVGDPLDRRRWRRVNPALGIRLKEEVIEAEAASFSPESFARERLGWWDVHTDSDSDYPITDWAECSTNTPPSDGYAAYAVKFGFDGSHVSLAACLRPEAEGTPPHVELVDYRSMKAGVGWLVDFLTGEDPAHGGPRWKSSLGVTVDGRSGSATLTQALLDAGVYQRLLRTPNAGTVGESIVGFEQAVQQHALTQFSQPIIDTAASYAKHRPIGRSGLFGYEPSRENIDTDPLEALALAYGLARTSKRHPGRKQRAWH</sequence>
<dbReference type="eggNOG" id="COG4626">
    <property type="taxonomic scope" value="Bacteria"/>
</dbReference>